<dbReference type="PANTHER" id="PTHR30572:SF4">
    <property type="entry name" value="ABC TRANSPORTER PERMEASE YTRF"/>
    <property type="match status" value="1"/>
</dbReference>
<reference evidence="10 11" key="1">
    <citation type="journal article" date="2015" name="Nature">
        <title>rRNA introns, odd ribosomes, and small enigmatic genomes across a large radiation of phyla.</title>
        <authorList>
            <person name="Brown C.T."/>
            <person name="Hug L.A."/>
            <person name="Thomas B.C."/>
            <person name="Sharon I."/>
            <person name="Castelle C.J."/>
            <person name="Singh A."/>
            <person name="Wilkins M.J."/>
            <person name="Williams K.H."/>
            <person name="Banfield J.F."/>
        </authorList>
    </citation>
    <scope>NUCLEOTIDE SEQUENCE [LARGE SCALE GENOMIC DNA]</scope>
</reference>
<keyword evidence="3 7" id="KW-0812">Transmembrane</keyword>
<dbReference type="Proteomes" id="UP000034054">
    <property type="component" value="Unassembled WGS sequence"/>
</dbReference>
<evidence type="ECO:0000256" key="1">
    <source>
        <dbReference type="ARBA" id="ARBA00004651"/>
    </source>
</evidence>
<dbReference type="Pfam" id="PF12704">
    <property type="entry name" value="MacB_PCD"/>
    <property type="match status" value="1"/>
</dbReference>
<feature type="transmembrane region" description="Helical" evidence="7">
    <location>
        <begin position="298"/>
        <end position="324"/>
    </location>
</feature>
<evidence type="ECO:0000256" key="7">
    <source>
        <dbReference type="SAM" id="Phobius"/>
    </source>
</evidence>
<dbReference type="InterPro" id="IPR050250">
    <property type="entry name" value="Macrolide_Exporter_MacB"/>
</dbReference>
<evidence type="ECO:0000256" key="3">
    <source>
        <dbReference type="ARBA" id="ARBA00022692"/>
    </source>
</evidence>
<comment type="similarity">
    <text evidence="6">Belongs to the ABC-4 integral membrane protein family.</text>
</comment>
<accession>A0A0G1XQ35</accession>
<dbReference type="GO" id="GO:0005886">
    <property type="term" value="C:plasma membrane"/>
    <property type="evidence" value="ECO:0007669"/>
    <property type="project" value="UniProtKB-SubCell"/>
</dbReference>
<dbReference type="PANTHER" id="PTHR30572">
    <property type="entry name" value="MEMBRANE COMPONENT OF TRANSPORTER-RELATED"/>
    <property type="match status" value="1"/>
</dbReference>
<evidence type="ECO:0000259" key="8">
    <source>
        <dbReference type="Pfam" id="PF02687"/>
    </source>
</evidence>
<keyword evidence="2" id="KW-1003">Cell membrane</keyword>
<feature type="transmembrane region" description="Helical" evidence="7">
    <location>
        <begin position="273"/>
        <end position="291"/>
    </location>
</feature>
<organism evidence="10 11">
    <name type="scientific">Candidatus Uhrbacteria bacterium GW2011_GWA2_52_8d</name>
    <dbReference type="NCBI Taxonomy" id="1618979"/>
    <lineage>
        <taxon>Bacteria</taxon>
        <taxon>Candidatus Uhriibacteriota</taxon>
    </lineage>
</organism>
<keyword evidence="4 7" id="KW-1133">Transmembrane helix</keyword>
<gene>
    <name evidence="10" type="ORF">UY76_C0010G0003</name>
</gene>
<evidence type="ECO:0000259" key="9">
    <source>
        <dbReference type="Pfam" id="PF12704"/>
    </source>
</evidence>
<evidence type="ECO:0000256" key="5">
    <source>
        <dbReference type="ARBA" id="ARBA00023136"/>
    </source>
</evidence>
<feature type="transmembrane region" description="Helical" evidence="7">
    <location>
        <begin position="336"/>
        <end position="358"/>
    </location>
</feature>
<dbReference type="InterPro" id="IPR025857">
    <property type="entry name" value="MacB_PCD"/>
</dbReference>
<protein>
    <submittedName>
        <fullName evidence="10">ABC transporter system permease protein</fullName>
    </submittedName>
</protein>
<feature type="domain" description="ABC3 transporter permease C-terminal" evidence="8">
    <location>
        <begin position="288"/>
        <end position="368"/>
    </location>
</feature>
<feature type="domain" description="MacB-like periplasmic core" evidence="9">
    <location>
        <begin position="21"/>
        <end position="240"/>
    </location>
</feature>
<keyword evidence="5 7" id="KW-0472">Membrane</keyword>
<dbReference type="AlphaFoldDB" id="A0A0G1XQ35"/>
<comment type="subcellular location">
    <subcellularLocation>
        <location evidence="1">Cell membrane</location>
        <topology evidence="1">Multi-pass membrane protein</topology>
    </subcellularLocation>
</comment>
<proteinExistence type="inferred from homology"/>
<evidence type="ECO:0000256" key="6">
    <source>
        <dbReference type="ARBA" id="ARBA00038076"/>
    </source>
</evidence>
<evidence type="ECO:0000313" key="11">
    <source>
        <dbReference type="Proteomes" id="UP000034054"/>
    </source>
</evidence>
<feature type="transmembrane region" description="Helical" evidence="7">
    <location>
        <begin position="21"/>
        <end position="41"/>
    </location>
</feature>
<dbReference type="EMBL" id="LCRH01000010">
    <property type="protein sequence ID" value="KKW33046.1"/>
    <property type="molecule type" value="Genomic_DNA"/>
</dbReference>
<name>A0A0G1XQ35_9BACT</name>
<dbReference type="Pfam" id="PF02687">
    <property type="entry name" value="FtsX"/>
    <property type="match status" value="1"/>
</dbReference>
<comment type="caution">
    <text evidence="10">The sequence shown here is derived from an EMBL/GenBank/DDBJ whole genome shotgun (WGS) entry which is preliminary data.</text>
</comment>
<dbReference type="GO" id="GO:0022857">
    <property type="term" value="F:transmembrane transporter activity"/>
    <property type="evidence" value="ECO:0007669"/>
    <property type="project" value="TreeGrafter"/>
</dbReference>
<evidence type="ECO:0000313" key="10">
    <source>
        <dbReference type="EMBL" id="KKW33046.1"/>
    </source>
</evidence>
<sequence length="375" mass="40821">MRYQDLFATATESLLRTKSRSLLTILGIVIGIAAVILMLAIGQGAERFILSEVADLGSDLVFVEPASGDPTSGPPSPFIEQTVNLDDLEAMRDSGFFTAVSSTLYTSLPVTFEESNEFLQIMGTDELYLDLFPAELRYGSFLGASDIESFANVAVLGKEVAEDFFGDRDPVGERVKIKSQSFRVVGVFEEQGSRFFQNLDTQITIPVTTMQRDILGVDYVNFISAKIVGSDIEETKEELRFLMRDRHDIDNPHGDSALDDFFVSSQTDATETIGVIGSVLTILLSSIAAISQQFLVESVLLTMFGGLIGVLIGSGVSWAAEWIISTFFLSTWSMPIPLSAIVLAVAVSTAVGLLFGIYPARSAARLNPIEALRYE</sequence>
<evidence type="ECO:0000256" key="4">
    <source>
        <dbReference type="ARBA" id="ARBA00022989"/>
    </source>
</evidence>
<dbReference type="InterPro" id="IPR003838">
    <property type="entry name" value="ABC3_permease_C"/>
</dbReference>
<evidence type="ECO:0000256" key="2">
    <source>
        <dbReference type="ARBA" id="ARBA00022475"/>
    </source>
</evidence>